<dbReference type="Proteomes" id="UP000757232">
    <property type="component" value="Unassembled WGS sequence"/>
</dbReference>
<organism evidence="3 4">
    <name type="scientific">Sanghuangporus baumii</name>
    <name type="common">Phellinus baumii</name>
    <dbReference type="NCBI Taxonomy" id="108892"/>
    <lineage>
        <taxon>Eukaryota</taxon>
        <taxon>Fungi</taxon>
        <taxon>Dikarya</taxon>
        <taxon>Basidiomycota</taxon>
        <taxon>Agaricomycotina</taxon>
        <taxon>Agaricomycetes</taxon>
        <taxon>Hymenochaetales</taxon>
        <taxon>Hymenochaetaceae</taxon>
        <taxon>Sanghuangporus</taxon>
    </lineage>
</organism>
<accession>A0A9Q5HW54</accession>
<feature type="transmembrane region" description="Helical" evidence="2">
    <location>
        <begin position="145"/>
        <end position="163"/>
    </location>
</feature>
<feature type="transmembrane region" description="Helical" evidence="2">
    <location>
        <begin position="687"/>
        <end position="708"/>
    </location>
</feature>
<keyword evidence="2" id="KW-0812">Transmembrane</keyword>
<evidence type="ECO:0000256" key="1">
    <source>
        <dbReference type="SAM" id="MobiDB-lite"/>
    </source>
</evidence>
<feature type="transmembrane region" description="Helical" evidence="2">
    <location>
        <begin position="744"/>
        <end position="764"/>
    </location>
</feature>
<proteinExistence type="predicted"/>
<evidence type="ECO:0000313" key="4">
    <source>
        <dbReference type="Proteomes" id="UP000757232"/>
    </source>
</evidence>
<feature type="transmembrane region" description="Helical" evidence="2">
    <location>
        <begin position="34"/>
        <end position="55"/>
    </location>
</feature>
<feature type="transmembrane region" description="Helical" evidence="2">
    <location>
        <begin position="64"/>
        <end position="84"/>
    </location>
</feature>
<feature type="transmembrane region" description="Helical" evidence="2">
    <location>
        <begin position="227"/>
        <end position="250"/>
    </location>
</feature>
<gene>
    <name evidence="3" type="ORF">A7U60_g5850</name>
</gene>
<dbReference type="AlphaFoldDB" id="A0A9Q5HW54"/>
<evidence type="ECO:0000313" key="3">
    <source>
        <dbReference type="EMBL" id="OCB87115.1"/>
    </source>
</evidence>
<feature type="transmembrane region" description="Helical" evidence="2">
    <location>
        <begin position="801"/>
        <end position="834"/>
    </location>
</feature>
<feature type="transmembrane region" description="Helical" evidence="2">
    <location>
        <begin position="256"/>
        <end position="274"/>
    </location>
</feature>
<feature type="transmembrane region" description="Helical" evidence="2">
    <location>
        <begin position="854"/>
        <end position="875"/>
    </location>
</feature>
<feature type="transmembrane region" description="Helical" evidence="2">
    <location>
        <begin position="183"/>
        <end position="206"/>
    </location>
</feature>
<evidence type="ECO:0000256" key="2">
    <source>
        <dbReference type="SAM" id="Phobius"/>
    </source>
</evidence>
<feature type="region of interest" description="Disordered" evidence="1">
    <location>
        <begin position="362"/>
        <end position="400"/>
    </location>
</feature>
<dbReference type="EMBL" id="LNZH02000195">
    <property type="protein sequence ID" value="OCB87115.1"/>
    <property type="molecule type" value="Genomic_DNA"/>
</dbReference>
<sequence length="980" mass="109038">MKGPSLLSLYPVVRSLKPAIDLGSHKDAMLNTFFAFHIIGSHVGLPMAFITMVILKTLARRHPTLISLLLSWIVYTTANLLLLYSGEARKTQPAFGVCLTQASMIYGSTVGVAAATLGLVLQLWLEFRGLKLMKDDRINRLSLLLLPWASFALITIGSAAYGAKHQSRVSIEWHFYCTIRSKAVVYTVSAFTLLFLALTLGFQAVILRTLLRASRHFRAVNQSSYHLVLRVGIFTIYSVITFVVSVVITLDPTTTFAYLFVSTLPLACFLIFGTQKENLRFWFRIPGKKKPDRHIPLAPMAFKPGTVEIQKDIATSESTVGLRDDKALPKPSASLCDADGTNDTAWSNICFKVNETSRRKLTEMRLPNLTEHRRTEDAGSSGCPPQAVGCNTNPEEHDLTPAQASSLSQSLAASSASAIATATVASSGVNAKHEGVDPQVVGGVIVIVFLVLALITAICYVAFGARGERCCSSSARLASTFLFAICLTSTIMEAAQPTESTPLIGHHGTTASTADPGPLPFIFELESDVYSDSDYPAVHRIIERKVDALEKSPSTVLTLKLLLCLRYLSGAYFRQGRDSWVDSRSAEQDVIDVAVRCWTDLQRIAWSQAALDEALWTEFPMENGKGAQVSLIEAILGDQANCLPSIKLDDRIALSLLQTWKNGRPRIVYDDRGSILRRTESFATPRVLHLIDLTTNLAYLLIFAHYLMRPMPLYPTDPPRLDYHFYCIAIYSACRILRDSWPSAMHGTFILTLVTLLSALPYMPRPRENSFNVLLFCFFMHIVQLLLPFSPSISLLAPRSVTFTVALMLQNLFAVVFIPALIFFVPIIFALLLILVASLNEIFMRVTGLATFDLFLFSVWCSGLLFTCLTAYMTLSTSSLPPAKFHHPDVPASWNSYGPDVGISLRRRFCRLITAHPRRYFFPVPLNLIPVVLVYLPRGILLLFRDKYLTARLKTTVEPAVWRIFVMPFTFIFGIVWLWK</sequence>
<dbReference type="OrthoDB" id="3046318at2759"/>
<keyword evidence="2" id="KW-0472">Membrane</keyword>
<name>A0A9Q5HW54_SANBA</name>
<keyword evidence="2" id="KW-1133">Transmembrane helix</keyword>
<comment type="caution">
    <text evidence="3">The sequence shown here is derived from an EMBL/GenBank/DDBJ whole genome shotgun (WGS) entry which is preliminary data.</text>
</comment>
<keyword evidence="4" id="KW-1185">Reference proteome</keyword>
<reference evidence="3" key="1">
    <citation type="submission" date="2016-06" db="EMBL/GenBank/DDBJ databases">
        <title>Draft Genome sequence of the fungus Inonotus baumii.</title>
        <authorList>
            <person name="Zhu H."/>
            <person name="Lin W."/>
        </authorList>
    </citation>
    <scope>NUCLEOTIDE SEQUENCE</scope>
    <source>
        <strain evidence="3">821</strain>
    </source>
</reference>
<feature type="transmembrane region" description="Helical" evidence="2">
    <location>
        <begin position="104"/>
        <end position="125"/>
    </location>
</feature>
<feature type="transmembrane region" description="Helical" evidence="2">
    <location>
        <begin position="920"/>
        <end position="940"/>
    </location>
</feature>
<protein>
    <submittedName>
        <fullName evidence="3">Uncharacterized protein</fullName>
    </submittedName>
</protein>
<feature type="transmembrane region" description="Helical" evidence="2">
    <location>
        <begin position="440"/>
        <end position="463"/>
    </location>
</feature>
<feature type="transmembrane region" description="Helical" evidence="2">
    <location>
        <begin position="960"/>
        <end position="979"/>
    </location>
</feature>
<feature type="transmembrane region" description="Helical" evidence="2">
    <location>
        <begin position="770"/>
        <end position="789"/>
    </location>
</feature>